<evidence type="ECO:0000256" key="4">
    <source>
        <dbReference type="ARBA" id="ARBA00022519"/>
    </source>
</evidence>
<protein>
    <submittedName>
        <fullName evidence="11">ABC transporter permease</fullName>
    </submittedName>
</protein>
<dbReference type="Pfam" id="PF00005">
    <property type="entry name" value="ABC_tran"/>
    <property type="match status" value="1"/>
</dbReference>
<dbReference type="CDD" id="cd06261">
    <property type="entry name" value="TM_PBP2"/>
    <property type="match status" value="1"/>
</dbReference>
<keyword evidence="5 9" id="KW-0812">Transmembrane</keyword>
<feature type="transmembrane region" description="Helical" evidence="9">
    <location>
        <begin position="315"/>
        <end position="337"/>
    </location>
</feature>
<dbReference type="PANTHER" id="PTHR30183:SF6">
    <property type="entry name" value="INNER MEMBRANE ABC TRANSPORTER PERMEASE PROTEIN YNJC"/>
    <property type="match status" value="1"/>
</dbReference>
<dbReference type="InterPro" id="IPR000515">
    <property type="entry name" value="MetI-like"/>
</dbReference>
<sequence length="670" mass="72964">MATPLRYALIFLLWAMVAVIYAPLIPAALTLISPALSLTHWQTLFADPQLPQALLATLVSTTIAAVGALLIALLVIVALWPGPKWQRMCARLPWLLAIPHVAFATSALLLFADGGLLYDYFPYFTPPMDRFGIGLGLTLAVKESAFLLWILAAVLSEKRLLQQVIVLDSLGYSRWQCLNWLLLPSVAPALAMAMLAIVAWSLSVVDVAIILGPGNPPTLAVISWQWLTQGDADQQTKGALASLLLMLLLAAYVLLGYLLWRSWLRTIPRVDGVRKPATPLLPGITLASFLPLTGVLCVVLLAILADQSTINSEALINSLTMGLTATFIALILILAWLEWGSSRRHFWLWLPILLPALPLVAGQYTLALWLNLDGSWTAVVWGHLLWVMPWILFILQPAWQRIDLRLILIAQTLGWSRAKIFFYVKCPLMLRPALIAFAVGFSVSIAQYMPTLWLGAGRFPTLTTEAVALSSGGSNGILAGPGFMATAITAYYFCPDRVSRKMGRLCQTRTPLMLCVKNVSLRLPESRLLKNVNFTVSKGDIVTLMGPSGCGKSTLFSWMIGALAGQFSCTGELWLNEQRIDMLPTAQRQIGILFQDALLFDQFSVGQNLLLALPAALKGVARRDAVNDALERAGLGGMFHQDPATLSGRSASARCSASRSSRSAKSVATG</sequence>
<dbReference type="GO" id="GO:0005886">
    <property type="term" value="C:plasma membrane"/>
    <property type="evidence" value="ECO:0007669"/>
    <property type="project" value="UniProtKB-SubCell"/>
</dbReference>
<dbReference type="SUPFAM" id="SSF52540">
    <property type="entry name" value="P-loop containing nucleoside triphosphate hydrolases"/>
    <property type="match status" value="1"/>
</dbReference>
<feature type="transmembrane region" description="Helical" evidence="9">
    <location>
        <begin position="177"/>
        <end position="202"/>
    </location>
</feature>
<feature type="transmembrane region" description="Helical" evidence="9">
    <location>
        <begin position="346"/>
        <end position="370"/>
    </location>
</feature>
<dbReference type="Proteomes" id="UP000254817">
    <property type="component" value="Unassembled WGS sequence"/>
</dbReference>
<evidence type="ECO:0000256" key="1">
    <source>
        <dbReference type="ARBA" id="ARBA00004429"/>
    </source>
</evidence>
<dbReference type="SUPFAM" id="SSF161098">
    <property type="entry name" value="MetI-like"/>
    <property type="match status" value="2"/>
</dbReference>
<feature type="transmembrane region" description="Helical" evidence="9">
    <location>
        <begin position="280"/>
        <end position="303"/>
    </location>
</feature>
<feature type="transmembrane region" description="Helical" evidence="9">
    <location>
        <begin position="131"/>
        <end position="156"/>
    </location>
</feature>
<feature type="transmembrane region" description="Helical" evidence="9">
    <location>
        <begin position="239"/>
        <end position="260"/>
    </location>
</feature>
<evidence type="ECO:0000256" key="2">
    <source>
        <dbReference type="ARBA" id="ARBA00022448"/>
    </source>
</evidence>
<dbReference type="AlphaFoldDB" id="A0A376S9F9"/>
<feature type="domain" description="ABC transmembrane type-1" evidence="10">
    <location>
        <begin position="54"/>
        <end position="255"/>
    </location>
</feature>
<evidence type="ECO:0000256" key="5">
    <source>
        <dbReference type="ARBA" id="ARBA00022692"/>
    </source>
</evidence>
<evidence type="ECO:0000256" key="9">
    <source>
        <dbReference type="SAM" id="Phobius"/>
    </source>
</evidence>
<dbReference type="Gene3D" id="3.40.50.300">
    <property type="entry name" value="P-loop containing nucleotide triphosphate hydrolases"/>
    <property type="match status" value="1"/>
</dbReference>
<evidence type="ECO:0000313" key="11">
    <source>
        <dbReference type="EMBL" id="STI46890.1"/>
    </source>
</evidence>
<feature type="transmembrane region" description="Helical" evidence="9">
    <location>
        <begin position="7"/>
        <end position="33"/>
    </location>
</feature>
<evidence type="ECO:0000256" key="8">
    <source>
        <dbReference type="SAM" id="MobiDB-lite"/>
    </source>
</evidence>
<organism evidence="11 12">
    <name type="scientific">Escherichia coli</name>
    <dbReference type="NCBI Taxonomy" id="562"/>
    <lineage>
        <taxon>Bacteria</taxon>
        <taxon>Pseudomonadati</taxon>
        <taxon>Pseudomonadota</taxon>
        <taxon>Gammaproteobacteria</taxon>
        <taxon>Enterobacterales</taxon>
        <taxon>Enterobacteriaceae</taxon>
        <taxon>Escherichia</taxon>
    </lineage>
</organism>
<keyword evidence="6 9" id="KW-1133">Transmembrane helix</keyword>
<feature type="region of interest" description="Disordered" evidence="8">
    <location>
        <begin position="650"/>
        <end position="670"/>
    </location>
</feature>
<name>A0A376S9F9_ECOLX</name>
<feature type="transmembrane region" description="Helical" evidence="9">
    <location>
        <begin position="53"/>
        <end position="80"/>
    </location>
</feature>
<dbReference type="FunFam" id="1.10.3720.10:FF:000106">
    <property type="entry name" value="Inner membrane ABC transporter permease ynjC"/>
    <property type="match status" value="1"/>
</dbReference>
<evidence type="ECO:0000256" key="3">
    <source>
        <dbReference type="ARBA" id="ARBA00022475"/>
    </source>
</evidence>
<dbReference type="PANTHER" id="PTHR30183">
    <property type="entry name" value="MOLYBDENUM TRANSPORT SYSTEM PERMEASE PROTEIN MODB"/>
    <property type="match status" value="1"/>
</dbReference>
<keyword evidence="3" id="KW-1003">Cell membrane</keyword>
<dbReference type="GO" id="GO:0016887">
    <property type="term" value="F:ATP hydrolysis activity"/>
    <property type="evidence" value="ECO:0007669"/>
    <property type="project" value="InterPro"/>
</dbReference>
<dbReference type="Gene3D" id="1.10.3720.10">
    <property type="entry name" value="MetI-like"/>
    <property type="match status" value="2"/>
</dbReference>
<feature type="transmembrane region" description="Helical" evidence="9">
    <location>
        <begin position="476"/>
        <end position="494"/>
    </location>
</feature>
<proteinExistence type="predicted"/>
<keyword evidence="7 9" id="KW-0472">Membrane</keyword>
<dbReference type="InterPro" id="IPR027417">
    <property type="entry name" value="P-loop_NTPase"/>
</dbReference>
<evidence type="ECO:0000256" key="6">
    <source>
        <dbReference type="ARBA" id="ARBA00022989"/>
    </source>
</evidence>
<evidence type="ECO:0000313" key="12">
    <source>
        <dbReference type="Proteomes" id="UP000254817"/>
    </source>
</evidence>
<accession>A0A376S9F9</accession>
<reference evidence="11 12" key="1">
    <citation type="submission" date="2018-06" db="EMBL/GenBank/DDBJ databases">
        <authorList>
            <consortium name="Pathogen Informatics"/>
            <person name="Doyle S."/>
        </authorList>
    </citation>
    <scope>NUCLEOTIDE SEQUENCE [LARGE SCALE GENOMIC DNA]</scope>
    <source>
        <strain evidence="11 12">NCTC11112</strain>
    </source>
</reference>
<feature type="transmembrane region" description="Helical" evidence="9">
    <location>
        <begin position="433"/>
        <end position="456"/>
    </location>
</feature>
<feature type="transmembrane region" description="Helical" evidence="9">
    <location>
        <begin position="92"/>
        <end position="111"/>
    </location>
</feature>
<dbReference type="PROSITE" id="PS50928">
    <property type="entry name" value="ABC_TM1"/>
    <property type="match status" value="1"/>
</dbReference>
<keyword evidence="2" id="KW-0813">Transport</keyword>
<comment type="subcellular location">
    <subcellularLocation>
        <location evidence="1">Cell inner membrane</location>
        <topology evidence="1">Multi-pass membrane protein</topology>
    </subcellularLocation>
</comment>
<feature type="transmembrane region" description="Helical" evidence="9">
    <location>
        <begin position="376"/>
        <end position="395"/>
    </location>
</feature>
<gene>
    <name evidence="11" type="primary">ynjC</name>
    <name evidence="11" type="ORF">NCTC11112_06075</name>
</gene>
<keyword evidence="4" id="KW-0997">Cell inner membrane</keyword>
<dbReference type="InterPro" id="IPR003439">
    <property type="entry name" value="ABC_transporter-like_ATP-bd"/>
</dbReference>
<evidence type="ECO:0000259" key="10">
    <source>
        <dbReference type="PROSITE" id="PS50928"/>
    </source>
</evidence>
<evidence type="ECO:0000256" key="7">
    <source>
        <dbReference type="ARBA" id="ARBA00023136"/>
    </source>
</evidence>
<dbReference type="InterPro" id="IPR035906">
    <property type="entry name" value="MetI-like_sf"/>
</dbReference>
<dbReference type="EMBL" id="UGAW01000002">
    <property type="protein sequence ID" value="STI46890.1"/>
    <property type="molecule type" value="Genomic_DNA"/>
</dbReference>
<dbReference type="GO" id="GO:0055085">
    <property type="term" value="P:transmembrane transport"/>
    <property type="evidence" value="ECO:0007669"/>
    <property type="project" value="InterPro"/>
</dbReference>
<dbReference type="GO" id="GO:0005524">
    <property type="term" value="F:ATP binding"/>
    <property type="evidence" value="ECO:0007669"/>
    <property type="project" value="InterPro"/>
</dbReference>